<dbReference type="Pfam" id="PF02470">
    <property type="entry name" value="MlaD"/>
    <property type="match status" value="1"/>
</dbReference>
<feature type="region of interest" description="Disordered" evidence="1">
    <location>
        <begin position="281"/>
        <end position="304"/>
    </location>
</feature>
<keyword evidence="2" id="KW-1133">Transmembrane helix</keyword>
<keyword evidence="2" id="KW-0472">Membrane</keyword>
<name>I0INQ1_LEPFC</name>
<dbReference type="AlphaFoldDB" id="I0INQ1"/>
<evidence type="ECO:0000313" key="4">
    <source>
        <dbReference type="EMBL" id="BAM06900.1"/>
    </source>
</evidence>
<dbReference type="Proteomes" id="UP000007382">
    <property type="component" value="Chromosome"/>
</dbReference>
<dbReference type="RefSeq" id="WP_014449389.1">
    <property type="nucleotide sequence ID" value="NC_017094.1"/>
</dbReference>
<gene>
    <name evidence="4" type="ordered locus">LFE_1215</name>
</gene>
<dbReference type="InterPro" id="IPR052336">
    <property type="entry name" value="MlaD_Phospholipid_Transporter"/>
</dbReference>
<keyword evidence="2" id="KW-0812">Transmembrane</keyword>
<feature type="domain" description="Mce/MlaD" evidence="3">
    <location>
        <begin position="46"/>
        <end position="121"/>
    </location>
</feature>
<dbReference type="eggNOG" id="COG1463">
    <property type="taxonomic scope" value="Bacteria"/>
</dbReference>
<evidence type="ECO:0000259" key="3">
    <source>
        <dbReference type="Pfam" id="PF02470"/>
    </source>
</evidence>
<sequence>MKLHYVHRENEKRLERLAAFFLLIPLLGFFFGLYEVAVNQHAFDKRYRIYTILDQSFGIVPGVPVKLAGISIGEVKSVDFTKLNQIRVEMEVLRKYSPKIRQDSFITVEKSGIISGDVTLRISLGSPWLPVILPNHRIKGEAPLTLDQIMAKLNPTILNLQRIVANIADLSDSVDRGKGTVGAILKRQEIYDELRDTAGNVRQTSEKVRDSVDRLPSIMKNVDLSIKDVKAATPKLAPISKSALSLVVDTKKTISNADEILESLQQSWPLRDLIQTPQATLPLGQSTRDSLPYPQPSSAGGKSP</sequence>
<dbReference type="OrthoDB" id="9769132at2"/>
<feature type="transmembrane region" description="Helical" evidence="2">
    <location>
        <begin position="17"/>
        <end position="38"/>
    </location>
</feature>
<dbReference type="PANTHER" id="PTHR33371:SF4">
    <property type="entry name" value="INTERMEMBRANE PHOSPHOLIPID TRANSPORT SYSTEM BINDING PROTEIN MLAD"/>
    <property type="match status" value="1"/>
</dbReference>
<evidence type="ECO:0000256" key="1">
    <source>
        <dbReference type="SAM" id="MobiDB-lite"/>
    </source>
</evidence>
<reference evidence="5" key="2">
    <citation type="submission" date="2012-03" db="EMBL/GenBank/DDBJ databases">
        <title>The complete genome sequence of the pioneer microbe on fresh volcanic deposit, Leptospirillum ferrooxidans strain C2-3.</title>
        <authorList>
            <person name="Fujimura R."/>
            <person name="Sato Y."/>
            <person name="Nishizawa T."/>
            <person name="Nanba K."/>
            <person name="Oshima K."/>
            <person name="Hattori M."/>
            <person name="Kamijo T."/>
            <person name="Ohta H."/>
        </authorList>
    </citation>
    <scope>NUCLEOTIDE SEQUENCE [LARGE SCALE GENOMIC DNA]</scope>
    <source>
        <strain evidence="5">C2-3</strain>
    </source>
</reference>
<protein>
    <submittedName>
        <fullName evidence="4">Putative ABC transporter</fullName>
    </submittedName>
</protein>
<evidence type="ECO:0000256" key="2">
    <source>
        <dbReference type="SAM" id="Phobius"/>
    </source>
</evidence>
<dbReference type="KEGG" id="lfc:LFE_1215"/>
<dbReference type="PATRIC" id="fig|1162668.3.peg.1413"/>
<organism evidence="4 5">
    <name type="scientific">Leptospirillum ferrooxidans (strain C2-3)</name>
    <dbReference type="NCBI Taxonomy" id="1162668"/>
    <lineage>
        <taxon>Bacteria</taxon>
        <taxon>Pseudomonadati</taxon>
        <taxon>Nitrospirota</taxon>
        <taxon>Nitrospiria</taxon>
        <taxon>Nitrospirales</taxon>
        <taxon>Nitrospiraceae</taxon>
        <taxon>Leptospirillum</taxon>
    </lineage>
</organism>
<dbReference type="EMBL" id="AP012342">
    <property type="protein sequence ID" value="BAM06900.1"/>
    <property type="molecule type" value="Genomic_DNA"/>
</dbReference>
<dbReference type="HOGENOM" id="CLU_914649_0_0_0"/>
<keyword evidence="5" id="KW-1185">Reference proteome</keyword>
<dbReference type="STRING" id="1162668.LFE_1215"/>
<reference evidence="4 5" key="1">
    <citation type="journal article" date="2012" name="J. Bacteriol.">
        <title>Complete Genome Sequence of Leptospirillum ferrooxidans Strain C2-3, Isolated from a Fresh Volcanic Ash Deposit on the Island of Miyake, Japan.</title>
        <authorList>
            <person name="Fujimura R."/>
            <person name="Sato Y."/>
            <person name="Nishizawa T."/>
            <person name="Oshima K."/>
            <person name="Kim S.-W."/>
            <person name="Hattori M."/>
            <person name="Kamijo T."/>
            <person name="Ohta H."/>
        </authorList>
    </citation>
    <scope>NUCLEOTIDE SEQUENCE [LARGE SCALE GENOMIC DNA]</scope>
    <source>
        <strain evidence="4 5">C2-3</strain>
    </source>
</reference>
<evidence type="ECO:0000313" key="5">
    <source>
        <dbReference type="Proteomes" id="UP000007382"/>
    </source>
</evidence>
<dbReference type="PANTHER" id="PTHR33371">
    <property type="entry name" value="INTERMEMBRANE PHOSPHOLIPID TRANSPORT SYSTEM BINDING PROTEIN MLAD-RELATED"/>
    <property type="match status" value="1"/>
</dbReference>
<accession>I0INQ1</accession>
<dbReference type="InterPro" id="IPR003399">
    <property type="entry name" value="Mce/MlaD"/>
</dbReference>
<proteinExistence type="predicted"/>